<dbReference type="AlphaFoldDB" id="A0A0M3HF00"/>
<evidence type="ECO:0000313" key="2">
    <source>
        <dbReference type="WBParaSite" id="ALUE_0000009501-mRNA-1"/>
    </source>
</evidence>
<protein>
    <submittedName>
        <fullName evidence="2">G-protein coupled receptors family 2 profile 1 domain-containing protein</fullName>
    </submittedName>
</protein>
<reference evidence="2" key="1">
    <citation type="submission" date="2017-02" db="UniProtKB">
        <authorList>
            <consortium name="WormBaseParasite"/>
        </authorList>
    </citation>
    <scope>IDENTIFICATION</scope>
</reference>
<sequence>MISSRKQSEPEEFRTDEVGCWPCGLMDKASDFGSEDCRPDQVGCWPFGLMDKASEFGPEDYSFWSFWS</sequence>
<organism evidence="1 2">
    <name type="scientific">Ascaris lumbricoides</name>
    <name type="common">Giant roundworm</name>
    <dbReference type="NCBI Taxonomy" id="6252"/>
    <lineage>
        <taxon>Eukaryota</taxon>
        <taxon>Metazoa</taxon>
        <taxon>Ecdysozoa</taxon>
        <taxon>Nematoda</taxon>
        <taxon>Chromadorea</taxon>
        <taxon>Rhabditida</taxon>
        <taxon>Spirurina</taxon>
        <taxon>Ascaridomorpha</taxon>
        <taxon>Ascaridoidea</taxon>
        <taxon>Ascarididae</taxon>
        <taxon>Ascaris</taxon>
    </lineage>
</organism>
<dbReference type="Proteomes" id="UP000036681">
    <property type="component" value="Unplaced"/>
</dbReference>
<proteinExistence type="predicted"/>
<evidence type="ECO:0000313" key="1">
    <source>
        <dbReference type="Proteomes" id="UP000036681"/>
    </source>
</evidence>
<accession>A0A0M3HF00</accession>
<dbReference type="WBParaSite" id="ALUE_0000009501-mRNA-1">
    <property type="protein sequence ID" value="ALUE_0000009501-mRNA-1"/>
    <property type="gene ID" value="ALUE_0000009501"/>
</dbReference>
<keyword evidence="1" id="KW-1185">Reference proteome</keyword>
<name>A0A0M3HF00_ASCLU</name>